<dbReference type="RefSeq" id="WP_188753123.1">
    <property type="nucleotide sequence ID" value="NZ_BMIK01000018.1"/>
</dbReference>
<organism evidence="2 3">
    <name type="scientific">Parapedobacter defluvii</name>
    <dbReference type="NCBI Taxonomy" id="2045106"/>
    <lineage>
        <taxon>Bacteria</taxon>
        <taxon>Pseudomonadati</taxon>
        <taxon>Bacteroidota</taxon>
        <taxon>Sphingobacteriia</taxon>
        <taxon>Sphingobacteriales</taxon>
        <taxon>Sphingobacteriaceae</taxon>
        <taxon>Parapedobacter</taxon>
    </lineage>
</organism>
<gene>
    <name evidence="2" type="ORF">GCM10011386_38780</name>
</gene>
<sequence>MKNVFKFGFLGLVLSVAIAACNNTASQSEETADSLTNEIESQVDSVTDSIDSIGSRAIDSLDSLAQ</sequence>
<accession>A0ABQ1MLQ3</accession>
<dbReference type="PROSITE" id="PS51257">
    <property type="entry name" value="PROKAR_LIPOPROTEIN"/>
    <property type="match status" value="1"/>
</dbReference>
<evidence type="ECO:0000256" key="1">
    <source>
        <dbReference type="SAM" id="SignalP"/>
    </source>
</evidence>
<feature type="signal peptide" evidence="1">
    <location>
        <begin position="1"/>
        <end position="19"/>
    </location>
</feature>
<evidence type="ECO:0000313" key="3">
    <source>
        <dbReference type="Proteomes" id="UP000597338"/>
    </source>
</evidence>
<dbReference type="EMBL" id="BMIK01000018">
    <property type="protein sequence ID" value="GGC42758.1"/>
    <property type="molecule type" value="Genomic_DNA"/>
</dbReference>
<dbReference type="Proteomes" id="UP000597338">
    <property type="component" value="Unassembled WGS sequence"/>
</dbReference>
<name>A0ABQ1MLQ3_9SPHI</name>
<reference evidence="3" key="1">
    <citation type="journal article" date="2019" name="Int. J. Syst. Evol. Microbiol.">
        <title>The Global Catalogue of Microorganisms (GCM) 10K type strain sequencing project: providing services to taxonomists for standard genome sequencing and annotation.</title>
        <authorList>
            <consortium name="The Broad Institute Genomics Platform"/>
            <consortium name="The Broad Institute Genome Sequencing Center for Infectious Disease"/>
            <person name="Wu L."/>
            <person name="Ma J."/>
        </authorList>
    </citation>
    <scope>NUCLEOTIDE SEQUENCE [LARGE SCALE GENOMIC DNA]</scope>
    <source>
        <strain evidence="3">CGMCC 1.15342</strain>
    </source>
</reference>
<evidence type="ECO:0008006" key="4">
    <source>
        <dbReference type="Google" id="ProtNLM"/>
    </source>
</evidence>
<evidence type="ECO:0000313" key="2">
    <source>
        <dbReference type="EMBL" id="GGC42758.1"/>
    </source>
</evidence>
<comment type="caution">
    <text evidence="2">The sequence shown here is derived from an EMBL/GenBank/DDBJ whole genome shotgun (WGS) entry which is preliminary data.</text>
</comment>
<keyword evidence="1" id="KW-0732">Signal</keyword>
<proteinExistence type="predicted"/>
<keyword evidence="3" id="KW-1185">Reference proteome</keyword>
<feature type="chain" id="PRO_5046068467" description="Lipoprotein" evidence="1">
    <location>
        <begin position="20"/>
        <end position="66"/>
    </location>
</feature>
<protein>
    <recommendedName>
        <fullName evidence="4">Lipoprotein</fullName>
    </recommendedName>
</protein>